<sequence length="124" mass="13250">MKLHAFLIASSLFLNGLAWAGSSDGTHKPMHGGVLTTVKDIDYELVASPTTLRLYVRDHGRVVDLSKASARLTLLTGTEKQEVDLKPNRDRLEATGAFKLSGGTIVAAVISSGGKQSTARFVLK</sequence>
<dbReference type="AlphaFoldDB" id="A0A368L031"/>
<dbReference type="EMBL" id="QPGB01000005">
    <property type="protein sequence ID" value="RCS56883.1"/>
    <property type="molecule type" value="Genomic_DNA"/>
</dbReference>
<reference evidence="2 3" key="1">
    <citation type="journal article" date="2018" name="Int. J. Syst. Evol. Microbiol.">
        <title>Parvibium lacunae gen. nov., sp. nov., a new member of the family Alcaligenaceae isolated from a freshwater pond.</title>
        <authorList>
            <person name="Chen W.M."/>
            <person name="Xie P.B."/>
            <person name="Hsu M.Y."/>
            <person name="Sheu S.Y."/>
        </authorList>
    </citation>
    <scope>NUCLEOTIDE SEQUENCE [LARGE SCALE GENOMIC DNA]</scope>
    <source>
        <strain evidence="2 3">KMB9</strain>
    </source>
</reference>
<evidence type="ECO:0000313" key="2">
    <source>
        <dbReference type="EMBL" id="RCS56883.1"/>
    </source>
</evidence>
<gene>
    <name evidence="2" type="ORF">DU000_11140</name>
</gene>
<organism evidence="2 3">
    <name type="scientific">Parvibium lacunae</name>
    <dbReference type="NCBI Taxonomy" id="1888893"/>
    <lineage>
        <taxon>Bacteria</taxon>
        <taxon>Pseudomonadati</taxon>
        <taxon>Pseudomonadota</taxon>
        <taxon>Betaproteobacteria</taxon>
        <taxon>Burkholderiales</taxon>
        <taxon>Alcaligenaceae</taxon>
        <taxon>Parvibium</taxon>
    </lineage>
</organism>
<comment type="caution">
    <text evidence="2">The sequence shown here is derived from an EMBL/GenBank/DDBJ whole genome shotgun (WGS) entry which is preliminary data.</text>
</comment>
<keyword evidence="3" id="KW-1185">Reference proteome</keyword>
<evidence type="ECO:0000256" key="1">
    <source>
        <dbReference type="SAM" id="SignalP"/>
    </source>
</evidence>
<dbReference type="Proteomes" id="UP000252357">
    <property type="component" value="Unassembled WGS sequence"/>
</dbReference>
<feature type="signal peptide" evidence="1">
    <location>
        <begin position="1"/>
        <end position="20"/>
    </location>
</feature>
<keyword evidence="1" id="KW-0732">Signal</keyword>
<protein>
    <submittedName>
        <fullName evidence="2">Uncharacterized protein</fullName>
    </submittedName>
</protein>
<feature type="chain" id="PRO_5016876200" evidence="1">
    <location>
        <begin position="21"/>
        <end position="124"/>
    </location>
</feature>
<name>A0A368L031_9BURK</name>
<evidence type="ECO:0000313" key="3">
    <source>
        <dbReference type="Proteomes" id="UP000252357"/>
    </source>
</evidence>
<accession>A0A368L031</accession>
<proteinExistence type="predicted"/>